<keyword evidence="1" id="KW-0812">Transmembrane</keyword>
<evidence type="ECO:0000256" key="1">
    <source>
        <dbReference type="SAM" id="Phobius"/>
    </source>
</evidence>
<feature type="transmembrane region" description="Helical" evidence="1">
    <location>
        <begin position="25"/>
        <end position="47"/>
    </location>
</feature>
<name>A0A1G6LIM4_9BURK</name>
<feature type="transmembrane region" description="Helical" evidence="1">
    <location>
        <begin position="59"/>
        <end position="78"/>
    </location>
</feature>
<dbReference type="Pfam" id="PF11660">
    <property type="entry name" value="DUF3262"/>
    <property type="match status" value="1"/>
</dbReference>
<gene>
    <name evidence="2" type="ORF">SAMN05192589_102165</name>
</gene>
<sequence length="79" mass="8701">MTASADQIAAFQANGGFTPSAVSTVVLSFVFAVLLLWGVWALRTAYVGWAEHRISQRQFLGVIARFLAMYLVLSFFLLS</sequence>
<evidence type="ECO:0000313" key="2">
    <source>
        <dbReference type="EMBL" id="SDC42456.1"/>
    </source>
</evidence>
<accession>A0A1G6LIM4</accession>
<protein>
    <submittedName>
        <fullName evidence="2">Integrating conjugative element protein, PFL_4701 family</fullName>
    </submittedName>
</protein>
<keyword evidence="3" id="KW-1185">Reference proteome</keyword>
<dbReference type="InterPro" id="IPR021676">
    <property type="entry name" value="DUF3262"/>
</dbReference>
<dbReference type="RefSeq" id="WP_092740396.1">
    <property type="nucleotide sequence ID" value="NZ_FMZC01000002.1"/>
</dbReference>
<proteinExistence type="predicted"/>
<dbReference type="EMBL" id="FMZC01000002">
    <property type="protein sequence ID" value="SDC42456.1"/>
    <property type="molecule type" value="Genomic_DNA"/>
</dbReference>
<organism evidence="2 3">
    <name type="scientific">Paracidovorax valerianellae</name>
    <dbReference type="NCBI Taxonomy" id="187868"/>
    <lineage>
        <taxon>Bacteria</taxon>
        <taxon>Pseudomonadati</taxon>
        <taxon>Pseudomonadota</taxon>
        <taxon>Betaproteobacteria</taxon>
        <taxon>Burkholderiales</taxon>
        <taxon>Comamonadaceae</taxon>
        <taxon>Paracidovorax</taxon>
    </lineage>
</organism>
<dbReference type="STRING" id="187868.SAMN05192589_102165"/>
<keyword evidence="1" id="KW-0472">Membrane</keyword>
<keyword evidence="1" id="KW-1133">Transmembrane helix</keyword>
<dbReference type="OrthoDB" id="8451560at2"/>
<reference evidence="2 3" key="1">
    <citation type="submission" date="2016-10" db="EMBL/GenBank/DDBJ databases">
        <authorList>
            <person name="de Groot N.N."/>
        </authorList>
    </citation>
    <scope>NUCLEOTIDE SEQUENCE [LARGE SCALE GENOMIC DNA]</scope>
    <source>
        <strain evidence="2 3">DSM 16619</strain>
    </source>
</reference>
<dbReference type="Proteomes" id="UP000198781">
    <property type="component" value="Unassembled WGS sequence"/>
</dbReference>
<dbReference type="AlphaFoldDB" id="A0A1G6LIM4"/>
<evidence type="ECO:0000313" key="3">
    <source>
        <dbReference type="Proteomes" id="UP000198781"/>
    </source>
</evidence>
<dbReference type="NCBIfam" id="TIGR03758">
    <property type="entry name" value="conj_TIGR03758"/>
    <property type="match status" value="1"/>
</dbReference>